<dbReference type="EMBL" id="JARKIB010000278">
    <property type="protein sequence ID" value="KAJ7717337.1"/>
    <property type="molecule type" value="Genomic_DNA"/>
</dbReference>
<dbReference type="InterPro" id="IPR027417">
    <property type="entry name" value="P-loop_NTPase"/>
</dbReference>
<gene>
    <name evidence="3" type="ORF">B0H16DRAFT_1611451</name>
</gene>
<sequence>MPTLETLELESKEMLEECPQLRVVVSGKSGVGKTSLIGTTFGIDKNAASHGERGTCDIKEPIVSEQNKLFALHDSEGYEPGDSKKAKVVQDFLVSHSGDNVALKNQVHVIWLCIQLPHAGGRAFETGDEDLLKLTIELKIPVVIVFTRYDTLLISMNRQLRGDAPEIRAEKIEARFEGLAGALRGACVAPLHAIHKELPYARTSGLSGKGKAKPDWEAFDALITTTKDAIEARVEEKNNAAIAYAQPLASIPMSSSTRFPGTQLEKCLNTVHKEMTDSWNLYDPDDLLQSLEFVERVRTLTQLVTPDVSTAPIRLPNLDTIQGIAGIVGAGAVAVALPSIAVIGLTGWFLGFLAQAYFATPETLRCFMGYIVDLSLVLDKLFRITLLRACRPITQAEIEQTFDQYKEGELGRVHREIRQFAGKATIQEIVRTKPAEEKIKELIKQYSSDFRIQS</sequence>
<organism evidence="3 4">
    <name type="scientific">Mycena metata</name>
    <dbReference type="NCBI Taxonomy" id="1033252"/>
    <lineage>
        <taxon>Eukaryota</taxon>
        <taxon>Fungi</taxon>
        <taxon>Dikarya</taxon>
        <taxon>Basidiomycota</taxon>
        <taxon>Agaricomycotina</taxon>
        <taxon>Agaricomycetes</taxon>
        <taxon>Agaricomycetidae</taxon>
        <taxon>Agaricales</taxon>
        <taxon>Marasmiineae</taxon>
        <taxon>Mycenaceae</taxon>
        <taxon>Mycena</taxon>
    </lineage>
</organism>
<dbReference type="GO" id="GO:0005525">
    <property type="term" value="F:GTP binding"/>
    <property type="evidence" value="ECO:0007669"/>
    <property type="project" value="InterPro"/>
</dbReference>
<protein>
    <recommendedName>
        <fullName evidence="2">G domain-containing protein</fullName>
    </recommendedName>
</protein>
<dbReference type="Gene3D" id="3.40.50.300">
    <property type="entry name" value="P-loop containing nucleotide triphosphate hydrolases"/>
    <property type="match status" value="1"/>
</dbReference>
<name>A0AAD7HC69_9AGAR</name>
<keyword evidence="4" id="KW-1185">Reference proteome</keyword>
<dbReference type="Pfam" id="PF01926">
    <property type="entry name" value="MMR_HSR1"/>
    <property type="match status" value="1"/>
</dbReference>
<keyword evidence="1" id="KW-0472">Membrane</keyword>
<keyword evidence="1" id="KW-1133">Transmembrane helix</keyword>
<evidence type="ECO:0000259" key="2">
    <source>
        <dbReference type="Pfam" id="PF01926"/>
    </source>
</evidence>
<evidence type="ECO:0000256" key="1">
    <source>
        <dbReference type="SAM" id="Phobius"/>
    </source>
</evidence>
<evidence type="ECO:0000313" key="4">
    <source>
        <dbReference type="Proteomes" id="UP001215598"/>
    </source>
</evidence>
<proteinExistence type="predicted"/>
<dbReference type="InterPro" id="IPR006073">
    <property type="entry name" value="GTP-bd"/>
</dbReference>
<feature type="domain" description="G" evidence="2">
    <location>
        <begin position="22"/>
        <end position="147"/>
    </location>
</feature>
<keyword evidence="1" id="KW-0812">Transmembrane</keyword>
<dbReference type="Proteomes" id="UP001215598">
    <property type="component" value="Unassembled WGS sequence"/>
</dbReference>
<reference evidence="3" key="1">
    <citation type="submission" date="2023-03" db="EMBL/GenBank/DDBJ databases">
        <title>Massive genome expansion in bonnet fungi (Mycena s.s.) driven by repeated elements and novel gene families across ecological guilds.</title>
        <authorList>
            <consortium name="Lawrence Berkeley National Laboratory"/>
            <person name="Harder C.B."/>
            <person name="Miyauchi S."/>
            <person name="Viragh M."/>
            <person name="Kuo A."/>
            <person name="Thoen E."/>
            <person name="Andreopoulos B."/>
            <person name="Lu D."/>
            <person name="Skrede I."/>
            <person name="Drula E."/>
            <person name="Henrissat B."/>
            <person name="Morin E."/>
            <person name="Kohler A."/>
            <person name="Barry K."/>
            <person name="LaButti K."/>
            <person name="Morin E."/>
            <person name="Salamov A."/>
            <person name="Lipzen A."/>
            <person name="Mereny Z."/>
            <person name="Hegedus B."/>
            <person name="Baldrian P."/>
            <person name="Stursova M."/>
            <person name="Weitz H."/>
            <person name="Taylor A."/>
            <person name="Grigoriev I.V."/>
            <person name="Nagy L.G."/>
            <person name="Martin F."/>
            <person name="Kauserud H."/>
        </authorList>
    </citation>
    <scope>NUCLEOTIDE SEQUENCE</scope>
    <source>
        <strain evidence="3">CBHHK182m</strain>
    </source>
</reference>
<accession>A0AAD7HC69</accession>
<evidence type="ECO:0000313" key="3">
    <source>
        <dbReference type="EMBL" id="KAJ7717337.1"/>
    </source>
</evidence>
<dbReference type="SUPFAM" id="SSF52540">
    <property type="entry name" value="P-loop containing nucleoside triphosphate hydrolases"/>
    <property type="match status" value="1"/>
</dbReference>
<dbReference type="AlphaFoldDB" id="A0AAD7HC69"/>
<feature type="transmembrane region" description="Helical" evidence="1">
    <location>
        <begin position="324"/>
        <end position="350"/>
    </location>
</feature>
<comment type="caution">
    <text evidence="3">The sequence shown here is derived from an EMBL/GenBank/DDBJ whole genome shotgun (WGS) entry which is preliminary data.</text>
</comment>